<protein>
    <submittedName>
        <fullName evidence="3">PEP-CTERM sorting domain-containing protein</fullName>
    </submittedName>
</protein>
<organism evidence="3 4">
    <name type="scientific">Aeoliella straminimaris</name>
    <dbReference type="NCBI Taxonomy" id="2954799"/>
    <lineage>
        <taxon>Bacteria</taxon>
        <taxon>Pseudomonadati</taxon>
        <taxon>Planctomycetota</taxon>
        <taxon>Planctomycetia</taxon>
        <taxon>Pirellulales</taxon>
        <taxon>Lacipirellulaceae</taxon>
        <taxon>Aeoliella</taxon>
    </lineage>
</organism>
<evidence type="ECO:0000313" key="4">
    <source>
        <dbReference type="Proteomes" id="UP001155241"/>
    </source>
</evidence>
<feature type="domain" description="Ice-binding protein C-terminal" evidence="2">
    <location>
        <begin position="276"/>
        <end position="298"/>
    </location>
</feature>
<keyword evidence="4" id="KW-1185">Reference proteome</keyword>
<keyword evidence="1" id="KW-0732">Signal</keyword>
<feature type="chain" id="PRO_5040832990" evidence="1">
    <location>
        <begin position="21"/>
        <end position="302"/>
    </location>
</feature>
<dbReference type="Proteomes" id="UP001155241">
    <property type="component" value="Unassembled WGS sequence"/>
</dbReference>
<dbReference type="RefSeq" id="WP_252852795.1">
    <property type="nucleotide sequence ID" value="NZ_JAMXLR010000038.1"/>
</dbReference>
<evidence type="ECO:0000313" key="3">
    <source>
        <dbReference type="EMBL" id="MCO6044679.1"/>
    </source>
</evidence>
<proteinExistence type="predicted"/>
<name>A0A9X2FA14_9BACT</name>
<sequence>MSRFLPITAILFAFAAPALADLRVDINDRSSDTEPQTQPSFTGVTQDGLTGIVTDIGTIDISMTGVPGTSNLDDRNRGTTSVDTTLPLSRLLRDLVFNAQNLPDRGTIDVTIANLNAGDYLFTVYSHDPSVDHVSQDLQLSTDAGATFPIEVQNALVSTGSAPVPFGHTSIPFTASGADVVLRLVGDEGTPGFSNELAILNGFVIEPFTEYGDFNRAGGVTVDDFFILSANLGTHLDGNFAGHAGGDIDLDGDVDLDDFGTFKDMYPAIVAAATGVPEPSSVVLVATAAVGVLALRRRVRQP</sequence>
<dbReference type="EMBL" id="JAMXLR010000038">
    <property type="protein sequence ID" value="MCO6044679.1"/>
    <property type="molecule type" value="Genomic_DNA"/>
</dbReference>
<reference evidence="3" key="1">
    <citation type="submission" date="2022-06" db="EMBL/GenBank/DDBJ databases">
        <title>Aeoliella straminimaris, a novel planctomycete from sediments.</title>
        <authorList>
            <person name="Vitorino I.R."/>
            <person name="Lage O.M."/>
        </authorList>
    </citation>
    <scope>NUCLEOTIDE SEQUENCE</scope>
    <source>
        <strain evidence="3">ICT_H6.2</strain>
    </source>
</reference>
<dbReference type="InterPro" id="IPR013424">
    <property type="entry name" value="Ice-binding_C"/>
</dbReference>
<feature type="signal peptide" evidence="1">
    <location>
        <begin position="1"/>
        <end position="20"/>
    </location>
</feature>
<comment type="caution">
    <text evidence="3">The sequence shown here is derived from an EMBL/GenBank/DDBJ whole genome shotgun (WGS) entry which is preliminary data.</text>
</comment>
<gene>
    <name evidence="3" type="ORF">NG895_12245</name>
</gene>
<evidence type="ECO:0000256" key="1">
    <source>
        <dbReference type="SAM" id="SignalP"/>
    </source>
</evidence>
<evidence type="ECO:0000259" key="2">
    <source>
        <dbReference type="Pfam" id="PF07589"/>
    </source>
</evidence>
<dbReference type="Pfam" id="PF07589">
    <property type="entry name" value="PEP-CTERM"/>
    <property type="match status" value="1"/>
</dbReference>
<dbReference type="AlphaFoldDB" id="A0A9X2FA14"/>
<dbReference type="NCBIfam" id="TIGR02595">
    <property type="entry name" value="PEP_CTERM"/>
    <property type="match status" value="1"/>
</dbReference>
<accession>A0A9X2FA14</accession>